<dbReference type="RefSeq" id="WP_203691732.1">
    <property type="nucleotide sequence ID" value="NZ_BAAALC010000021.1"/>
</dbReference>
<dbReference type="NCBIfam" id="NF040586">
    <property type="entry name" value="FxSxx_TPR"/>
    <property type="match status" value="1"/>
</dbReference>
<dbReference type="Proteomes" id="UP000630887">
    <property type="component" value="Unassembled WGS sequence"/>
</dbReference>
<dbReference type="Gene3D" id="1.25.40.10">
    <property type="entry name" value="Tetratricopeptide repeat domain"/>
    <property type="match status" value="2"/>
</dbReference>
<dbReference type="SUPFAM" id="SSF52540">
    <property type="entry name" value="P-loop containing nucleoside triphosphate hydrolases"/>
    <property type="match status" value="1"/>
</dbReference>
<accession>A0A8J3KLV7</accession>
<keyword evidence="4" id="KW-1185">Reference proteome</keyword>
<evidence type="ECO:0000313" key="4">
    <source>
        <dbReference type="Proteomes" id="UP000630887"/>
    </source>
</evidence>
<evidence type="ECO:0000259" key="2">
    <source>
        <dbReference type="Pfam" id="PF00931"/>
    </source>
</evidence>
<evidence type="ECO:0000256" key="1">
    <source>
        <dbReference type="SAM" id="MobiDB-lite"/>
    </source>
</evidence>
<dbReference type="EMBL" id="BONI01000014">
    <property type="protein sequence ID" value="GIG05427.1"/>
    <property type="molecule type" value="Genomic_DNA"/>
</dbReference>
<comment type="caution">
    <text evidence="3">The sequence shown here is derived from an EMBL/GenBank/DDBJ whole genome shotgun (WGS) entry which is preliminary data.</text>
</comment>
<protein>
    <submittedName>
        <fullName evidence="3">Cytochrome c</fullName>
    </submittedName>
</protein>
<dbReference type="InterPro" id="IPR027417">
    <property type="entry name" value="P-loop_NTPase"/>
</dbReference>
<sequence>MTDAGAGLARVITGLERFRAEEIADALWLAAHVSAGPDRATALRPPKDTRSDKLPMPAPGAESSLGASLPGPSELQVLPVHADVGAAAGSPVRASALRAVSTWSGPAQLPLMRALRPWRRTSIAARRHELDEDATASFSADVGRLVPVMRPSREQRFDLALVVDISQSMQLWRDGAQELRRTFERLGAFRSIQLYAFDADTGWVGPQRLRHAPTAGRSQRPAVLWNPARPRLVVMYTDGIGAAWHNDAVAMLAQWRRGGPVAVVHALPHRLWERTRLAAVPVWWSPAGHADGGLHGELRGGARAVPRDGIRFLSVPLLEFRPDWLAAWSKAIAEGQPRVPGAAVNLTASAPRQTGGGEVGARVRAFRVWATDAAFALAGHLSAAPLTVPIMQHVQRSLLPSSGPADLAEVFLSGLLTRVAGASGVAARNAVAYDFAPGVRDLLRRTASRPDLHDVLMTLAAAPGDLAAPFGQILDYRLLFPSEAGTAALDQASRPFAVIAADALRALGGEFAVAAERIAPRAPAADSDVRAASHTTASSPAATAAERHGSSSAHGGVAVAEARASYKRFKGLRDRGQVDWPVQNLPARNFSFTGRRAALARIRAAFEQRAHTTVVLHGIRGSGKTQIAAEFAHRYAENYPIVWWVRCGHVDQARVGMIDLAERLGLLDDSRVDGSLAELRLYLSASDVPYLLIFDDVDSEQERTIRELLPSEGGHVILTTTDRELSYDATMLEVEVLDFAPDEASEFLSRRLPGITDGQLADFIELAGRLPQALDIAALIDPAVLHTQYAPSDPVVSALDIARAELSPEHRDVCDLFAWFGSAPVPIALLQRAGAVLPSPLAMILRNRIELRRALRALANSGLIRLTEHQVEMTRLARQALRAVLPADADARARHHVHEILARAALGSPGTLTQGELAAISSHVQPARLVESVNSDAQRLIAHVIRHRSLTGDLTGAADLASQAVNVWQRPEFLGPDHELVLSVQAELADAWRELGEYTRARKLAVDVVRRLHASPVHGADHELTLAAVVGAATDLLVAGEYAQAVTASRQNYERSLAVLGTTHPRTADCRRRLSASLRHAGSYTEAADLDTREFERLEAEDSAATVRVAFALAEDQFGLGHYDRALELLDRYLPLGSRLIGEGDSGMLAARRTAAVARSRLGWPQALDELAVLYARCREMLDRSDAHLLSVTISYANALRNAGVTSRAEGLVRDAVEGYRSRLSDGHPQTAAARVSLAAMLRARGRRTDARDTGRQAADQLTTLLGASHPHAIAAAVNHATDLSLTGDRVGAVRVSQKAYATALHARGPRHPDTLAAGTNLALDLASVGTPDDDLWELMLTGWQDLLGEHEFVTRVVLGSRVECDIDPMPINTR</sequence>
<organism evidence="3 4">
    <name type="scientific">Catellatospora coxensis</name>
    <dbReference type="NCBI Taxonomy" id="310354"/>
    <lineage>
        <taxon>Bacteria</taxon>
        <taxon>Bacillati</taxon>
        <taxon>Actinomycetota</taxon>
        <taxon>Actinomycetes</taxon>
        <taxon>Micromonosporales</taxon>
        <taxon>Micromonosporaceae</taxon>
        <taxon>Catellatospora</taxon>
    </lineage>
</organism>
<evidence type="ECO:0000313" key="3">
    <source>
        <dbReference type="EMBL" id="GIG05427.1"/>
    </source>
</evidence>
<feature type="compositionally biased region" description="Low complexity" evidence="1">
    <location>
        <begin position="532"/>
        <end position="544"/>
    </location>
</feature>
<dbReference type="SUPFAM" id="SSF48452">
    <property type="entry name" value="TPR-like"/>
    <property type="match status" value="2"/>
</dbReference>
<reference evidence="3 4" key="1">
    <citation type="submission" date="2021-01" db="EMBL/GenBank/DDBJ databases">
        <title>Whole genome shotgun sequence of Catellatospora coxensis NBRC 107359.</title>
        <authorList>
            <person name="Komaki H."/>
            <person name="Tamura T."/>
        </authorList>
    </citation>
    <scope>NUCLEOTIDE SEQUENCE [LARGE SCALE GENOMIC DNA]</scope>
    <source>
        <strain evidence="3 4">NBRC 107359</strain>
    </source>
</reference>
<feature type="domain" description="NB-ARC" evidence="2">
    <location>
        <begin position="610"/>
        <end position="749"/>
    </location>
</feature>
<dbReference type="GO" id="GO:0043531">
    <property type="term" value="F:ADP binding"/>
    <property type="evidence" value="ECO:0007669"/>
    <property type="project" value="InterPro"/>
</dbReference>
<dbReference type="Gene3D" id="3.40.50.300">
    <property type="entry name" value="P-loop containing nucleotide triphosphate hydrolases"/>
    <property type="match status" value="1"/>
</dbReference>
<dbReference type="Pfam" id="PF00931">
    <property type="entry name" value="NB-ARC"/>
    <property type="match status" value="1"/>
</dbReference>
<dbReference type="PANTHER" id="PTHR46082:SF6">
    <property type="entry name" value="AAA+ ATPASE DOMAIN-CONTAINING PROTEIN-RELATED"/>
    <property type="match status" value="1"/>
</dbReference>
<dbReference type="InterPro" id="IPR011990">
    <property type="entry name" value="TPR-like_helical_dom_sf"/>
</dbReference>
<dbReference type="Pfam" id="PF13374">
    <property type="entry name" value="TPR_10"/>
    <property type="match status" value="1"/>
</dbReference>
<dbReference type="InterPro" id="IPR002182">
    <property type="entry name" value="NB-ARC"/>
</dbReference>
<dbReference type="InterPro" id="IPR047738">
    <property type="entry name" value="SAV_2336-like_N"/>
</dbReference>
<dbReference type="NCBIfam" id="NF041121">
    <property type="entry name" value="SAV_2336_NTERM"/>
    <property type="match status" value="1"/>
</dbReference>
<dbReference type="InterPro" id="IPR053137">
    <property type="entry name" value="NLR-like"/>
</dbReference>
<feature type="region of interest" description="Disordered" evidence="1">
    <location>
        <begin position="38"/>
        <end position="70"/>
    </location>
</feature>
<name>A0A8J3KLV7_9ACTN</name>
<gene>
    <name evidence="3" type="ORF">Cco03nite_21270</name>
</gene>
<feature type="region of interest" description="Disordered" evidence="1">
    <location>
        <begin position="524"/>
        <end position="556"/>
    </location>
</feature>
<dbReference type="PANTHER" id="PTHR46082">
    <property type="entry name" value="ATP/GTP-BINDING PROTEIN-RELATED"/>
    <property type="match status" value="1"/>
</dbReference>
<proteinExistence type="predicted"/>